<dbReference type="EMBL" id="JAGHQM010000419">
    <property type="protein sequence ID" value="KAH0562065.1"/>
    <property type="molecule type" value="Genomic_DNA"/>
</dbReference>
<reference evidence="1" key="1">
    <citation type="submission" date="2021-03" db="EMBL/GenBank/DDBJ databases">
        <title>Comparative genomics and phylogenomic investigation of the class Geoglossomycetes provide insights into ecological specialization and systematics.</title>
        <authorList>
            <person name="Melie T."/>
            <person name="Pirro S."/>
            <person name="Miller A.N."/>
            <person name="Quandt A."/>
        </authorList>
    </citation>
    <scope>NUCLEOTIDE SEQUENCE</scope>
    <source>
        <strain evidence="1">CAQ_001_2017</strain>
    </source>
</reference>
<name>A0A9P8LDG1_9PEZI</name>
<proteinExistence type="predicted"/>
<dbReference type="Gene3D" id="1.10.510.10">
    <property type="entry name" value="Transferase(Phosphotransferase) domain 1"/>
    <property type="match status" value="1"/>
</dbReference>
<protein>
    <recommendedName>
        <fullName evidence="3">Protein kinase domain-containing protein</fullName>
    </recommendedName>
</protein>
<dbReference type="Proteomes" id="UP000750711">
    <property type="component" value="Unassembled WGS sequence"/>
</dbReference>
<comment type="caution">
    <text evidence="1">The sequence shown here is derived from an EMBL/GenBank/DDBJ whole genome shotgun (WGS) entry which is preliminary data.</text>
</comment>
<dbReference type="InterPro" id="IPR011009">
    <property type="entry name" value="Kinase-like_dom_sf"/>
</dbReference>
<evidence type="ECO:0000313" key="1">
    <source>
        <dbReference type="EMBL" id="KAH0562065.1"/>
    </source>
</evidence>
<sequence length="136" mass="15128">MLSLERIIVAGVAYLAEEGYEHGSLTCSNILLNTDGDIKIESKGKPHDIRALSSTMMELMQKYVKEDGAIGIDNLHRWPSNSDALRFLSATTSASSAAELLKHPLLSRPYQKESLIGIISLAQACMRGRYKYTRRE</sequence>
<accession>A0A9P8LDG1</accession>
<evidence type="ECO:0000313" key="2">
    <source>
        <dbReference type="Proteomes" id="UP000750711"/>
    </source>
</evidence>
<keyword evidence="2" id="KW-1185">Reference proteome</keyword>
<evidence type="ECO:0008006" key="3">
    <source>
        <dbReference type="Google" id="ProtNLM"/>
    </source>
</evidence>
<gene>
    <name evidence="1" type="ORF">GP486_003237</name>
</gene>
<organism evidence="1 2">
    <name type="scientific">Trichoglossum hirsutum</name>
    <dbReference type="NCBI Taxonomy" id="265104"/>
    <lineage>
        <taxon>Eukaryota</taxon>
        <taxon>Fungi</taxon>
        <taxon>Dikarya</taxon>
        <taxon>Ascomycota</taxon>
        <taxon>Pezizomycotina</taxon>
        <taxon>Geoglossomycetes</taxon>
        <taxon>Geoglossales</taxon>
        <taxon>Geoglossaceae</taxon>
        <taxon>Trichoglossum</taxon>
    </lineage>
</organism>
<dbReference type="SUPFAM" id="SSF56112">
    <property type="entry name" value="Protein kinase-like (PK-like)"/>
    <property type="match status" value="1"/>
</dbReference>
<dbReference type="AlphaFoldDB" id="A0A9P8LDG1"/>